<keyword evidence="2" id="KW-0732">Signal</keyword>
<evidence type="ECO:0000313" key="4">
    <source>
        <dbReference type="EMBL" id="KAF2078353.1"/>
    </source>
</evidence>
<evidence type="ECO:0000313" key="5">
    <source>
        <dbReference type="Proteomes" id="UP000695562"/>
    </source>
</evidence>
<evidence type="ECO:0000256" key="1">
    <source>
        <dbReference type="SAM" id="MobiDB-lite"/>
    </source>
</evidence>
<keyword evidence="5" id="KW-1185">Reference proteome</keyword>
<comment type="caution">
    <text evidence="4">The sequence shown here is derived from an EMBL/GenBank/DDBJ whole genome shotgun (WGS) entry which is preliminary data.</text>
</comment>
<feature type="compositionally biased region" description="Low complexity" evidence="1">
    <location>
        <begin position="27"/>
        <end position="43"/>
    </location>
</feature>
<dbReference type="EMBL" id="AJWJ01000006">
    <property type="protein sequence ID" value="KAF2078353.1"/>
    <property type="molecule type" value="Genomic_DNA"/>
</dbReference>
<evidence type="ECO:0000259" key="3">
    <source>
        <dbReference type="Pfam" id="PF20533"/>
    </source>
</evidence>
<protein>
    <recommendedName>
        <fullName evidence="3">DUF6748 domain-containing protein</fullName>
    </recommendedName>
</protein>
<accession>A0A8J4Q1R2</accession>
<dbReference type="AlphaFoldDB" id="A0A8J4Q1R2"/>
<dbReference type="Pfam" id="PF20533">
    <property type="entry name" value="DUF6748"/>
    <property type="match status" value="1"/>
</dbReference>
<dbReference type="PANTHER" id="PTHR34411">
    <property type="entry name" value="DUF6748 DOMAIN-CONTAINING PROTEIN-RELATED"/>
    <property type="match status" value="1"/>
</dbReference>
<feature type="domain" description="DUF6748" evidence="3">
    <location>
        <begin position="57"/>
        <end position="82"/>
    </location>
</feature>
<dbReference type="OrthoDB" id="18792at2759"/>
<evidence type="ECO:0000256" key="2">
    <source>
        <dbReference type="SAM" id="SignalP"/>
    </source>
</evidence>
<proteinExistence type="predicted"/>
<gene>
    <name evidence="4" type="ORF">CYY_000337</name>
</gene>
<organism evidence="4 5">
    <name type="scientific">Polysphondylium violaceum</name>
    <dbReference type="NCBI Taxonomy" id="133409"/>
    <lineage>
        <taxon>Eukaryota</taxon>
        <taxon>Amoebozoa</taxon>
        <taxon>Evosea</taxon>
        <taxon>Eumycetozoa</taxon>
        <taxon>Dictyostelia</taxon>
        <taxon>Dictyosteliales</taxon>
        <taxon>Dictyosteliaceae</taxon>
        <taxon>Polysphondylium</taxon>
    </lineage>
</organism>
<name>A0A8J4Q1R2_9MYCE</name>
<dbReference type="InterPro" id="IPR040405">
    <property type="entry name" value="DDB_G0275255-like"/>
</dbReference>
<sequence>MNKFIFYFISIVFLLSFILVESANSPHPSHPSASPSDTPSVSPSPSPSKLNIRIRIYVTIRRDVRRCAWPQCGGYYLKKVNTDEPEMYVQELGGDDNGIDLEKLDQYVLGGIMVQPQQNENYPTFEVNDVARALPLEGQSTNTMGADDGYYRMAMHGSNAIAYELNTNETYPVENVTEPYTPKFPVQKDWLDSRIMDNSIVAGTMISVTLRIKLVFIRPAHEMNYPCQEVNKYRCEIGYDDTYKRDHNRCLLNDGPCTKIGTCPHVSRRCPKGWKDVYWNAKPNACRKYVCDPAFLNQ</sequence>
<feature type="signal peptide" evidence="2">
    <location>
        <begin position="1"/>
        <end position="22"/>
    </location>
</feature>
<dbReference type="Proteomes" id="UP000695562">
    <property type="component" value="Unassembled WGS sequence"/>
</dbReference>
<dbReference type="InterPro" id="IPR046636">
    <property type="entry name" value="DUF6748"/>
</dbReference>
<feature type="chain" id="PRO_5035304787" description="DUF6748 domain-containing protein" evidence="2">
    <location>
        <begin position="23"/>
        <end position="298"/>
    </location>
</feature>
<feature type="region of interest" description="Disordered" evidence="1">
    <location>
        <begin position="27"/>
        <end position="47"/>
    </location>
</feature>
<reference evidence="4" key="1">
    <citation type="submission" date="2020-01" db="EMBL/GenBank/DDBJ databases">
        <title>Development of genomics and gene disruption for Polysphondylium violaceum indicates a role for the polyketide synthase stlB in stalk morphogenesis.</title>
        <authorList>
            <person name="Narita B."/>
            <person name="Kawabe Y."/>
            <person name="Kin K."/>
            <person name="Saito T."/>
            <person name="Gibbs R."/>
            <person name="Kuspa A."/>
            <person name="Muzny D."/>
            <person name="Queller D."/>
            <person name="Richards S."/>
            <person name="Strassman J."/>
            <person name="Sucgang R."/>
            <person name="Worley K."/>
            <person name="Schaap P."/>
        </authorList>
    </citation>
    <scope>NUCLEOTIDE SEQUENCE</scope>
    <source>
        <strain evidence="4">QSvi11</strain>
    </source>
</reference>